<feature type="compositionally biased region" description="Low complexity" evidence="1">
    <location>
        <begin position="295"/>
        <end position="305"/>
    </location>
</feature>
<feature type="region of interest" description="Disordered" evidence="1">
    <location>
        <begin position="79"/>
        <end position="103"/>
    </location>
</feature>
<dbReference type="Proteomes" id="UP000317893">
    <property type="component" value="Unassembled WGS sequence"/>
</dbReference>
<evidence type="ECO:0000259" key="2">
    <source>
        <dbReference type="Pfam" id="PF18915"/>
    </source>
</evidence>
<dbReference type="EMBL" id="VFMN01000001">
    <property type="protein sequence ID" value="TQJ07696.1"/>
    <property type="molecule type" value="Genomic_DNA"/>
</dbReference>
<reference evidence="3 4" key="1">
    <citation type="submission" date="2019-06" db="EMBL/GenBank/DDBJ databases">
        <title>Sequencing the genomes of 1000 actinobacteria strains.</title>
        <authorList>
            <person name="Klenk H.-P."/>
        </authorList>
    </citation>
    <scope>NUCLEOTIDE SEQUENCE [LARGE SCALE GENOMIC DNA]</scope>
    <source>
        <strain evidence="3 4">DSM 18607</strain>
    </source>
</reference>
<dbReference type="OrthoDB" id="4864618at2"/>
<evidence type="ECO:0000313" key="4">
    <source>
        <dbReference type="Proteomes" id="UP000317893"/>
    </source>
</evidence>
<evidence type="ECO:0000256" key="1">
    <source>
        <dbReference type="SAM" id="MobiDB-lite"/>
    </source>
</evidence>
<feature type="domain" description="DUF5667" evidence="2">
    <location>
        <begin position="139"/>
        <end position="197"/>
    </location>
</feature>
<dbReference type="Pfam" id="PF18915">
    <property type="entry name" value="DUF5667"/>
    <property type="match status" value="1"/>
</dbReference>
<protein>
    <recommendedName>
        <fullName evidence="2">DUF5667 domain-containing protein</fullName>
    </recommendedName>
</protein>
<name>A0A542DX91_9MICO</name>
<dbReference type="RefSeq" id="WP_141846907.1">
    <property type="nucleotide sequence ID" value="NZ_BAAAPR010000008.1"/>
</dbReference>
<feature type="compositionally biased region" description="Low complexity" evidence="1">
    <location>
        <begin position="330"/>
        <end position="342"/>
    </location>
</feature>
<evidence type="ECO:0000313" key="3">
    <source>
        <dbReference type="EMBL" id="TQJ07696.1"/>
    </source>
</evidence>
<accession>A0A542DX91</accession>
<organism evidence="3 4">
    <name type="scientific">Lapillicoccus jejuensis</name>
    <dbReference type="NCBI Taxonomy" id="402171"/>
    <lineage>
        <taxon>Bacteria</taxon>
        <taxon>Bacillati</taxon>
        <taxon>Actinomycetota</taxon>
        <taxon>Actinomycetes</taxon>
        <taxon>Micrococcales</taxon>
        <taxon>Intrasporangiaceae</taxon>
        <taxon>Lapillicoccus</taxon>
    </lineage>
</organism>
<feature type="compositionally biased region" description="Gly residues" evidence="1">
    <location>
        <begin position="306"/>
        <end position="329"/>
    </location>
</feature>
<sequence length="459" mass="43490">MAGPSLGLSAWRPGTADALERALSGDRAAAADPRVADLLPTATALRALPDLPGPDPEFVAALAARLATQAATQAAALAAASPAGATTGRRTASRPATPARRPSGRPVVLVVGRSVPRLAAGLVASLLVVAAVLGVGAQGSLPGQPLYPVKQVVDAVQVQLAGTDLDRGTVQLAQAADHVGEARRLVADGARPSADDVDTALRLAADRTRDGRTSFQAVPATDRGEALAAQSRFLEQVVPQLEDLRAVVPDGSLDSLTALRGLLVGLATQVRQELAACQGCAPPLQLASGFGDAGPGTRPGSATAGAGAGASGATGSAGSGVPAPGGGSVVPGAPGATALPTPGATNLPSLGLGNGTLGGGVQVPGVGAGSSGASVGGGGVGATLPGVTATVGVPTVTVGSGGVGVGGGGVTVGGSGTSTPGITLPLPGVTLGGSSGSPTLGVGGVPVVSSTCVLGICPP</sequence>
<dbReference type="AlphaFoldDB" id="A0A542DX91"/>
<keyword evidence="4" id="KW-1185">Reference proteome</keyword>
<comment type="caution">
    <text evidence="3">The sequence shown here is derived from an EMBL/GenBank/DDBJ whole genome shotgun (WGS) entry which is preliminary data.</text>
</comment>
<gene>
    <name evidence="3" type="ORF">FB458_0764</name>
</gene>
<proteinExistence type="predicted"/>
<feature type="region of interest" description="Disordered" evidence="1">
    <location>
        <begin position="291"/>
        <end position="342"/>
    </location>
</feature>
<dbReference type="InterPro" id="IPR043725">
    <property type="entry name" value="DUF5667"/>
</dbReference>